<gene>
    <name evidence="2" type="ORF">V5O48_013335</name>
</gene>
<dbReference type="Proteomes" id="UP001465976">
    <property type="component" value="Unassembled WGS sequence"/>
</dbReference>
<evidence type="ECO:0000259" key="1">
    <source>
        <dbReference type="Pfam" id="PF05368"/>
    </source>
</evidence>
<protein>
    <recommendedName>
        <fullName evidence="1">NmrA-like domain-containing protein</fullName>
    </recommendedName>
</protein>
<name>A0ABR3F0D4_9AGAR</name>
<feature type="domain" description="NmrA-like" evidence="1">
    <location>
        <begin position="9"/>
        <end position="88"/>
    </location>
</feature>
<organism evidence="2 3">
    <name type="scientific">Marasmius crinis-equi</name>
    <dbReference type="NCBI Taxonomy" id="585013"/>
    <lineage>
        <taxon>Eukaryota</taxon>
        <taxon>Fungi</taxon>
        <taxon>Dikarya</taxon>
        <taxon>Basidiomycota</taxon>
        <taxon>Agaricomycotina</taxon>
        <taxon>Agaricomycetes</taxon>
        <taxon>Agaricomycetidae</taxon>
        <taxon>Agaricales</taxon>
        <taxon>Marasmiineae</taxon>
        <taxon>Marasmiaceae</taxon>
        <taxon>Marasmius</taxon>
    </lineage>
</organism>
<reference evidence="2 3" key="1">
    <citation type="submission" date="2024-02" db="EMBL/GenBank/DDBJ databases">
        <title>A draft genome for the cacao thread blight pathogen Marasmius crinis-equi.</title>
        <authorList>
            <person name="Cohen S.P."/>
            <person name="Baruah I.K."/>
            <person name="Amoako-Attah I."/>
            <person name="Bukari Y."/>
            <person name="Meinhardt L.W."/>
            <person name="Bailey B.A."/>
        </authorList>
    </citation>
    <scope>NUCLEOTIDE SEQUENCE [LARGE SCALE GENOMIC DNA]</scope>
    <source>
        <strain evidence="2 3">GH-76</strain>
    </source>
</reference>
<evidence type="ECO:0000313" key="3">
    <source>
        <dbReference type="Proteomes" id="UP001465976"/>
    </source>
</evidence>
<dbReference type="InterPro" id="IPR051783">
    <property type="entry name" value="NAD(P)-dependent_oxidoreduct"/>
</dbReference>
<dbReference type="PANTHER" id="PTHR48079">
    <property type="entry name" value="PROTEIN YEEZ"/>
    <property type="match status" value="1"/>
</dbReference>
<dbReference type="Gene3D" id="3.40.50.720">
    <property type="entry name" value="NAD(P)-binding Rossmann-like Domain"/>
    <property type="match status" value="1"/>
</dbReference>
<keyword evidence="3" id="KW-1185">Reference proteome</keyword>
<dbReference type="PANTHER" id="PTHR48079:SF6">
    <property type="entry name" value="NAD(P)-BINDING DOMAIN-CONTAINING PROTEIN-RELATED"/>
    <property type="match status" value="1"/>
</dbReference>
<dbReference type="InterPro" id="IPR008030">
    <property type="entry name" value="NmrA-like"/>
</dbReference>
<dbReference type="EMBL" id="JBAHYK010001288">
    <property type="protein sequence ID" value="KAL0568650.1"/>
    <property type="molecule type" value="Genomic_DNA"/>
</dbReference>
<dbReference type="InterPro" id="IPR036291">
    <property type="entry name" value="NAD(P)-bd_dom_sf"/>
</dbReference>
<dbReference type="SUPFAM" id="SSF51735">
    <property type="entry name" value="NAD(P)-binding Rossmann-fold domains"/>
    <property type="match status" value="1"/>
</dbReference>
<accession>A0ABR3F0D4</accession>
<sequence>MSSSSTSEKTIVLVTGATGYVGGSVLSRLLALPYAEEKYEFRAIVRDAGKAQKLELGFGVKTIVGSHSDQQLISKEAAEADVVLAMADCDDLDAADGINKGLKERFEITGKRPILIHISGADWAWNNVQTGVISDAAAGDYASDMIWDDENVSQLDSIAPDAFHRPAELKVLSADEEGYAKTYIVCPTLIYNAARNPLVDVGISNSRTSLFKMLILMAVKRDFGVTIGKGENLWANVHIGEVADFFVLLFNSALDNSKDLLHGREGYFFLGSDESKSVEFYSEISRILFNLGKIKSPTPTEVTEEEAVLFLGEGAGPLVRIMIGGNKRCVSTRARKLGWKPQKNTERMLGTMKDEVDFCLGTLE</sequence>
<evidence type="ECO:0000313" key="2">
    <source>
        <dbReference type="EMBL" id="KAL0568650.1"/>
    </source>
</evidence>
<proteinExistence type="predicted"/>
<dbReference type="Pfam" id="PF05368">
    <property type="entry name" value="NmrA"/>
    <property type="match status" value="1"/>
</dbReference>
<comment type="caution">
    <text evidence="2">The sequence shown here is derived from an EMBL/GenBank/DDBJ whole genome shotgun (WGS) entry which is preliminary data.</text>
</comment>